<accession>A0ACC8EMG8</accession>
<reference evidence="1 2" key="1">
    <citation type="journal article" date="2016" name="Nat. Commun.">
        <title>Ectomycorrhizal ecology is imprinted in the genome of the dominant symbiotic fungus Cenococcum geophilum.</title>
        <authorList>
            <consortium name="DOE Joint Genome Institute"/>
            <person name="Peter M."/>
            <person name="Kohler A."/>
            <person name="Ohm R.A."/>
            <person name="Kuo A."/>
            <person name="Krutzmann J."/>
            <person name="Morin E."/>
            <person name="Arend M."/>
            <person name="Barry K.W."/>
            <person name="Binder M."/>
            <person name="Choi C."/>
            <person name="Clum A."/>
            <person name="Copeland A."/>
            <person name="Grisel N."/>
            <person name="Haridas S."/>
            <person name="Kipfer T."/>
            <person name="LaButti K."/>
            <person name="Lindquist E."/>
            <person name="Lipzen A."/>
            <person name="Maire R."/>
            <person name="Meier B."/>
            <person name="Mihaltcheva S."/>
            <person name="Molinier V."/>
            <person name="Murat C."/>
            <person name="Poggeler S."/>
            <person name="Quandt C.A."/>
            <person name="Sperisen C."/>
            <person name="Tritt A."/>
            <person name="Tisserant E."/>
            <person name="Crous P.W."/>
            <person name="Henrissat B."/>
            <person name="Nehls U."/>
            <person name="Egli S."/>
            <person name="Spatafora J.W."/>
            <person name="Grigoriev I.V."/>
            <person name="Martin F.M."/>
        </authorList>
    </citation>
    <scope>NUCLEOTIDE SEQUENCE [LARGE SCALE GENOMIC DNA]</scope>
    <source>
        <strain evidence="1 2">1.58</strain>
    </source>
</reference>
<evidence type="ECO:0000313" key="2">
    <source>
        <dbReference type="Proteomes" id="UP000250078"/>
    </source>
</evidence>
<sequence>MTALTDELTTINSIFDDSTLLSISIEPAICILRLPFLSSISIRVEFPADYPDAPPSILGTQTVGNDVQKGAGNQVVQLVREVLAQVYRPGEPCIFDLLEEVRGALEQAEEQGHINTHDASDEDPAEHIYDLEHTDGIDDAGPQVPNLGGSEEEEPPWSLSAPLTEKKSVFLARCASVSSPIQAKSYLSHLLTSDRKVAKATHNITAWRIRGANDTTYQDCDDDGETAAGGRVLHLMQLMDVWNIMVVVTRWYGGIHLGPDRFRIINSVAREALVVGGFVKEGEVKKKEVLMGEKNMHQLLFISYCATTELIDLVNRTNNETAY</sequence>
<name>A0ACC8EMG8_9PEZI</name>
<gene>
    <name evidence="1" type="ORF">K441DRAFT_671920</name>
</gene>
<proteinExistence type="predicted"/>
<organism evidence="1 2">
    <name type="scientific">Cenococcum geophilum 1.58</name>
    <dbReference type="NCBI Taxonomy" id="794803"/>
    <lineage>
        <taxon>Eukaryota</taxon>
        <taxon>Fungi</taxon>
        <taxon>Dikarya</taxon>
        <taxon>Ascomycota</taxon>
        <taxon>Pezizomycotina</taxon>
        <taxon>Dothideomycetes</taxon>
        <taxon>Pleosporomycetidae</taxon>
        <taxon>Gloniales</taxon>
        <taxon>Gloniaceae</taxon>
        <taxon>Cenococcum</taxon>
    </lineage>
</organism>
<keyword evidence="2" id="KW-1185">Reference proteome</keyword>
<dbReference type="EMBL" id="KV748287">
    <property type="protein sequence ID" value="OCK86731.1"/>
    <property type="molecule type" value="Genomic_DNA"/>
</dbReference>
<evidence type="ECO:0000313" key="1">
    <source>
        <dbReference type="EMBL" id="OCK86731.1"/>
    </source>
</evidence>
<protein>
    <submittedName>
        <fullName evidence="1">UPF0029-domain-containing protein</fullName>
    </submittedName>
</protein>
<dbReference type="Proteomes" id="UP000250078">
    <property type="component" value="Unassembled WGS sequence"/>
</dbReference>